<organism evidence="1 2">
    <name type="scientific">Puia dinghuensis</name>
    <dbReference type="NCBI Taxonomy" id="1792502"/>
    <lineage>
        <taxon>Bacteria</taxon>
        <taxon>Pseudomonadati</taxon>
        <taxon>Bacteroidota</taxon>
        <taxon>Chitinophagia</taxon>
        <taxon>Chitinophagales</taxon>
        <taxon>Chitinophagaceae</taxon>
        <taxon>Puia</taxon>
    </lineage>
</organism>
<reference evidence="1" key="2">
    <citation type="submission" date="2020-09" db="EMBL/GenBank/DDBJ databases">
        <authorList>
            <person name="Sun Q."/>
            <person name="Zhou Y."/>
        </authorList>
    </citation>
    <scope>NUCLEOTIDE SEQUENCE</scope>
    <source>
        <strain evidence="1">CGMCC 1.15448</strain>
    </source>
</reference>
<dbReference type="GO" id="GO:0005975">
    <property type="term" value="P:carbohydrate metabolic process"/>
    <property type="evidence" value="ECO:0007669"/>
    <property type="project" value="UniProtKB-ARBA"/>
</dbReference>
<sequence>MFYSTDGVHWRKIESSLEVSGMNHNALGGFLSLRIGLCSIGDGTVRFRDFRYKAIE</sequence>
<accession>A0A8J2U689</accession>
<gene>
    <name evidence="1" type="ORF">GCM10011511_01090</name>
</gene>
<reference evidence="1" key="1">
    <citation type="journal article" date="2014" name="Int. J. Syst. Evol. Microbiol.">
        <title>Complete genome sequence of Corynebacterium casei LMG S-19264T (=DSM 44701T), isolated from a smear-ripened cheese.</title>
        <authorList>
            <consortium name="US DOE Joint Genome Institute (JGI-PGF)"/>
            <person name="Walter F."/>
            <person name="Albersmeier A."/>
            <person name="Kalinowski J."/>
            <person name="Ruckert C."/>
        </authorList>
    </citation>
    <scope>NUCLEOTIDE SEQUENCE</scope>
    <source>
        <strain evidence="1">CGMCC 1.15448</strain>
    </source>
</reference>
<evidence type="ECO:0008006" key="3">
    <source>
        <dbReference type="Google" id="ProtNLM"/>
    </source>
</evidence>
<name>A0A8J2U689_9BACT</name>
<dbReference type="Proteomes" id="UP000607559">
    <property type="component" value="Unassembled WGS sequence"/>
</dbReference>
<dbReference type="GO" id="GO:0004553">
    <property type="term" value="F:hydrolase activity, hydrolyzing O-glycosyl compounds"/>
    <property type="evidence" value="ECO:0007669"/>
    <property type="project" value="UniProtKB-ARBA"/>
</dbReference>
<dbReference type="EMBL" id="BMJC01000001">
    <property type="protein sequence ID" value="GGA81919.1"/>
    <property type="molecule type" value="Genomic_DNA"/>
</dbReference>
<dbReference type="InterPro" id="IPR013320">
    <property type="entry name" value="ConA-like_dom_sf"/>
</dbReference>
<dbReference type="AlphaFoldDB" id="A0A8J2U689"/>
<proteinExistence type="predicted"/>
<evidence type="ECO:0000313" key="1">
    <source>
        <dbReference type="EMBL" id="GGA81919.1"/>
    </source>
</evidence>
<evidence type="ECO:0000313" key="2">
    <source>
        <dbReference type="Proteomes" id="UP000607559"/>
    </source>
</evidence>
<dbReference type="Gene3D" id="2.60.120.200">
    <property type="match status" value="1"/>
</dbReference>
<comment type="caution">
    <text evidence="1">The sequence shown here is derived from an EMBL/GenBank/DDBJ whole genome shotgun (WGS) entry which is preliminary data.</text>
</comment>
<dbReference type="SUPFAM" id="SSF49899">
    <property type="entry name" value="Concanavalin A-like lectins/glucanases"/>
    <property type="match status" value="1"/>
</dbReference>
<keyword evidence="2" id="KW-1185">Reference proteome</keyword>
<protein>
    <recommendedName>
        <fullName evidence="3">Beta-xylosidase C-terminal Concanavalin A-like domain-containing protein</fullName>
    </recommendedName>
</protein>